<evidence type="ECO:0000313" key="2">
    <source>
        <dbReference type="Proteomes" id="UP000029444"/>
    </source>
</evidence>
<protein>
    <submittedName>
        <fullName evidence="1">Uncharacterized protein</fullName>
    </submittedName>
</protein>
<dbReference type="EMBL" id="ARXV01000008">
    <property type="protein sequence ID" value="KGD64466.1"/>
    <property type="molecule type" value="Genomic_DNA"/>
</dbReference>
<dbReference type="Proteomes" id="UP000029444">
    <property type="component" value="Unassembled WGS sequence"/>
</dbReference>
<dbReference type="eggNOG" id="ENOG50341IG">
    <property type="taxonomic scope" value="Bacteria"/>
</dbReference>
<reference evidence="1 2" key="1">
    <citation type="submission" date="2012-09" db="EMBL/GenBank/DDBJ databases">
        <title>Genome Sequence of alkane-degrading Bacterium Alcanivorax sp. 19-m-6.</title>
        <authorList>
            <person name="Lai Q."/>
            <person name="Shao Z."/>
        </authorList>
    </citation>
    <scope>NUCLEOTIDE SEQUENCE [LARGE SCALE GENOMIC DNA]</scope>
    <source>
        <strain evidence="1 2">19-m-6</strain>
    </source>
</reference>
<name>A0A095SII1_9GAMM</name>
<proteinExistence type="predicted"/>
<dbReference type="AlphaFoldDB" id="A0A095SII1"/>
<organism evidence="1 2">
    <name type="scientific">Alcanivorax nanhaiticus</name>
    <dbReference type="NCBI Taxonomy" id="1177154"/>
    <lineage>
        <taxon>Bacteria</taxon>
        <taxon>Pseudomonadati</taxon>
        <taxon>Pseudomonadota</taxon>
        <taxon>Gammaproteobacteria</taxon>
        <taxon>Oceanospirillales</taxon>
        <taxon>Alcanivoracaceae</taxon>
        <taxon>Alcanivorax</taxon>
    </lineage>
</organism>
<keyword evidence="2" id="KW-1185">Reference proteome</keyword>
<evidence type="ECO:0000313" key="1">
    <source>
        <dbReference type="EMBL" id="KGD64466.1"/>
    </source>
</evidence>
<sequence>MQEDFDKIRLDHLLQIDLAVKEYKKQKGYYPYEDQGLNTPIMIIIQTPEQEKTHGGNVPIHMSLELRMENGLLPEPKMPAIMHSTEEFETELSSVFGEGTILPKDPQKVPVNKPSVYIYTIYKGVYEVTGFLHHKLGIARPMAQFANKITISNKSLPQQFIWTADQVMSDEEVKAFVAEPFNRGGYTMKLAI</sequence>
<gene>
    <name evidence="1" type="ORF">Y5S_02221</name>
</gene>
<comment type="caution">
    <text evidence="1">The sequence shown here is derived from an EMBL/GenBank/DDBJ whole genome shotgun (WGS) entry which is preliminary data.</text>
</comment>
<accession>A0A095SII1</accession>